<accession>A0A9P4NM63</accession>
<evidence type="ECO:0000313" key="2">
    <source>
        <dbReference type="EMBL" id="KAF2427790.1"/>
    </source>
</evidence>
<dbReference type="EMBL" id="MU007057">
    <property type="protein sequence ID" value="KAF2427790.1"/>
    <property type="molecule type" value="Genomic_DNA"/>
</dbReference>
<organism evidence="2 3">
    <name type="scientific">Tothia fuscella</name>
    <dbReference type="NCBI Taxonomy" id="1048955"/>
    <lineage>
        <taxon>Eukaryota</taxon>
        <taxon>Fungi</taxon>
        <taxon>Dikarya</taxon>
        <taxon>Ascomycota</taxon>
        <taxon>Pezizomycotina</taxon>
        <taxon>Dothideomycetes</taxon>
        <taxon>Pleosporomycetidae</taxon>
        <taxon>Venturiales</taxon>
        <taxon>Cylindrosympodiaceae</taxon>
        <taxon>Tothia</taxon>
    </lineage>
</organism>
<feature type="compositionally biased region" description="Polar residues" evidence="1">
    <location>
        <begin position="429"/>
        <end position="444"/>
    </location>
</feature>
<evidence type="ECO:0000256" key="1">
    <source>
        <dbReference type="SAM" id="MobiDB-lite"/>
    </source>
</evidence>
<feature type="compositionally biased region" description="Polar residues" evidence="1">
    <location>
        <begin position="466"/>
        <end position="483"/>
    </location>
</feature>
<sequence>MCFYTFFSQFPALETHDYIPIPQAAPNEGHNPSESLSVQRCMDSTEDNETDNFLYPLNDTGSSPLNYPNSDSEDELPPPRFLILVDVPNLPGTQVFVNKSGRPISIHDSDFDMDVVKSLFYNPAYSSVSRNDKTGQIFVRKAAPESDADSSDRHTSDGLDSDDVEAGLAKEESSAEESSSEETSSEEPSSDESGSDESDSNDPGDDNDDDDDGFGDEAVISSSATLSCAQASHARLESKDDIIESTDRQDSHQGSPHVGQQDSDVVPLSHSPAPSSGEPTVPARPVPKSYIPVPIPADLATAIHGFQHSIAHTDWGGILDGLAATLFVDPRSLQAPIADRTMTNNCTARDDMDYSDDEKEDEAMTVDDIASLRDDTGTSLVEHVASSPSDDSITPSNDTVPDVNNVAPSDNDALLALCNAASFVEDGASQPSTETHTRSPTRQPSIELGQPIHPSTRRLYSPKGKSPQQDTSSQQVDMTNKDSTIPFPSFDNLLQPKRANKKRHQSKISSPMLDHLSPRQRRQLADKCQVFKSAASAAHPVPPSISHLLRLVSEVPTLCSLFRSLAFAIYSMGLSWQRHCAITW</sequence>
<keyword evidence="3" id="KW-1185">Reference proteome</keyword>
<feature type="region of interest" description="Disordered" evidence="1">
    <location>
        <begin position="142"/>
        <end position="217"/>
    </location>
</feature>
<gene>
    <name evidence="2" type="ORF">EJ08DRAFT_332135</name>
</gene>
<feature type="region of interest" description="Disordered" evidence="1">
    <location>
        <begin position="245"/>
        <end position="287"/>
    </location>
</feature>
<feature type="compositionally biased region" description="Polar residues" evidence="1">
    <location>
        <begin position="386"/>
        <end position="399"/>
    </location>
</feature>
<name>A0A9P4NM63_9PEZI</name>
<feature type="region of interest" description="Disordered" evidence="1">
    <location>
        <begin position="59"/>
        <end position="78"/>
    </location>
</feature>
<feature type="compositionally biased region" description="Polar residues" evidence="1">
    <location>
        <begin position="252"/>
        <end position="263"/>
    </location>
</feature>
<feature type="compositionally biased region" description="Polar residues" evidence="1">
    <location>
        <begin position="59"/>
        <end position="70"/>
    </location>
</feature>
<proteinExistence type="predicted"/>
<evidence type="ECO:0000313" key="3">
    <source>
        <dbReference type="Proteomes" id="UP000800235"/>
    </source>
</evidence>
<comment type="caution">
    <text evidence="2">The sequence shown here is derived from an EMBL/GenBank/DDBJ whole genome shotgun (WGS) entry which is preliminary data.</text>
</comment>
<dbReference type="Proteomes" id="UP000800235">
    <property type="component" value="Unassembled WGS sequence"/>
</dbReference>
<feature type="region of interest" description="Disordered" evidence="1">
    <location>
        <begin position="426"/>
        <end position="519"/>
    </location>
</feature>
<feature type="region of interest" description="Disordered" evidence="1">
    <location>
        <begin position="382"/>
        <end position="407"/>
    </location>
</feature>
<feature type="compositionally biased region" description="Acidic residues" evidence="1">
    <location>
        <begin position="174"/>
        <end position="215"/>
    </location>
</feature>
<dbReference type="AlphaFoldDB" id="A0A9P4NM63"/>
<reference evidence="2" key="1">
    <citation type="journal article" date="2020" name="Stud. Mycol.">
        <title>101 Dothideomycetes genomes: a test case for predicting lifestyles and emergence of pathogens.</title>
        <authorList>
            <person name="Haridas S."/>
            <person name="Albert R."/>
            <person name="Binder M."/>
            <person name="Bloem J."/>
            <person name="Labutti K."/>
            <person name="Salamov A."/>
            <person name="Andreopoulos B."/>
            <person name="Baker S."/>
            <person name="Barry K."/>
            <person name="Bills G."/>
            <person name="Bluhm B."/>
            <person name="Cannon C."/>
            <person name="Castanera R."/>
            <person name="Culley D."/>
            <person name="Daum C."/>
            <person name="Ezra D."/>
            <person name="Gonzalez J."/>
            <person name="Henrissat B."/>
            <person name="Kuo A."/>
            <person name="Liang C."/>
            <person name="Lipzen A."/>
            <person name="Lutzoni F."/>
            <person name="Magnuson J."/>
            <person name="Mondo S."/>
            <person name="Nolan M."/>
            <person name="Ohm R."/>
            <person name="Pangilinan J."/>
            <person name="Park H.-J."/>
            <person name="Ramirez L."/>
            <person name="Alfaro M."/>
            <person name="Sun H."/>
            <person name="Tritt A."/>
            <person name="Yoshinaga Y."/>
            <person name="Zwiers L.-H."/>
            <person name="Turgeon B."/>
            <person name="Goodwin S."/>
            <person name="Spatafora J."/>
            <person name="Crous P."/>
            <person name="Grigoriev I."/>
        </authorList>
    </citation>
    <scope>NUCLEOTIDE SEQUENCE</scope>
    <source>
        <strain evidence="2">CBS 130266</strain>
    </source>
</reference>
<protein>
    <submittedName>
        <fullName evidence="2">Uncharacterized protein</fullName>
    </submittedName>
</protein>